<evidence type="ECO:0000256" key="5">
    <source>
        <dbReference type="HAMAP-Rule" id="MF_00402"/>
    </source>
</evidence>
<evidence type="ECO:0000256" key="4">
    <source>
        <dbReference type="ARBA" id="ARBA00035171"/>
    </source>
</evidence>
<dbReference type="AlphaFoldDB" id="A0A1F5FJ69"/>
<proteinExistence type="inferred from homology"/>
<dbReference type="Gene3D" id="2.30.30.790">
    <property type="match status" value="1"/>
</dbReference>
<dbReference type="NCBIfam" id="TIGR01024">
    <property type="entry name" value="rplS_bact"/>
    <property type="match status" value="1"/>
</dbReference>
<dbReference type="HAMAP" id="MF_00402">
    <property type="entry name" value="Ribosomal_bL19"/>
    <property type="match status" value="1"/>
</dbReference>
<dbReference type="InterPro" id="IPR038657">
    <property type="entry name" value="Ribosomal_bL19_sf"/>
</dbReference>
<keyword evidence="3 5" id="KW-0687">Ribonucleoprotein</keyword>
<evidence type="ECO:0000256" key="3">
    <source>
        <dbReference type="ARBA" id="ARBA00023274"/>
    </source>
</evidence>
<dbReference type="PANTHER" id="PTHR15680">
    <property type="entry name" value="RIBOSOMAL PROTEIN L19"/>
    <property type="match status" value="1"/>
</dbReference>
<comment type="caution">
    <text evidence="7">The sequence shown here is derived from an EMBL/GenBank/DDBJ whole genome shotgun (WGS) entry which is preliminary data.</text>
</comment>
<dbReference type="Pfam" id="PF01245">
    <property type="entry name" value="Ribosomal_L19"/>
    <property type="match status" value="1"/>
</dbReference>
<evidence type="ECO:0000256" key="2">
    <source>
        <dbReference type="ARBA" id="ARBA00022980"/>
    </source>
</evidence>
<dbReference type="PIRSF" id="PIRSF002191">
    <property type="entry name" value="Ribosomal_L19"/>
    <property type="match status" value="1"/>
</dbReference>
<dbReference type="InterPro" id="IPR001857">
    <property type="entry name" value="Ribosomal_bL19"/>
</dbReference>
<dbReference type="PANTHER" id="PTHR15680:SF9">
    <property type="entry name" value="LARGE RIBOSOMAL SUBUNIT PROTEIN BL19M"/>
    <property type="match status" value="1"/>
</dbReference>
<reference evidence="7 8" key="1">
    <citation type="journal article" date="2016" name="Nat. Commun.">
        <title>Thousands of microbial genomes shed light on interconnected biogeochemical processes in an aquifer system.</title>
        <authorList>
            <person name="Anantharaman K."/>
            <person name="Brown C.T."/>
            <person name="Hug L.A."/>
            <person name="Sharon I."/>
            <person name="Castelle C.J."/>
            <person name="Probst A.J."/>
            <person name="Thomas B.C."/>
            <person name="Singh A."/>
            <person name="Wilkins M.J."/>
            <person name="Karaoz U."/>
            <person name="Brodie E.L."/>
            <person name="Williams K.H."/>
            <person name="Hubbard S.S."/>
            <person name="Banfield J.F."/>
        </authorList>
    </citation>
    <scope>NUCLEOTIDE SEQUENCE [LARGE SCALE GENOMIC DNA]</scope>
</reference>
<dbReference type="Proteomes" id="UP000177187">
    <property type="component" value="Unassembled WGS sequence"/>
</dbReference>
<evidence type="ECO:0000256" key="6">
    <source>
        <dbReference type="RuleBase" id="RU000559"/>
    </source>
</evidence>
<dbReference type="InterPro" id="IPR018257">
    <property type="entry name" value="Ribosomal_bL19_CS"/>
</dbReference>
<comment type="function">
    <text evidence="5 6">This protein is located at the 30S-50S ribosomal subunit interface and may play a role in the structure and function of the aminoacyl-tRNA binding site.</text>
</comment>
<evidence type="ECO:0000313" key="8">
    <source>
        <dbReference type="Proteomes" id="UP000177187"/>
    </source>
</evidence>
<dbReference type="SUPFAM" id="SSF50104">
    <property type="entry name" value="Translation proteins SH3-like domain"/>
    <property type="match status" value="1"/>
</dbReference>
<name>A0A1F5FJ69_9BACT</name>
<dbReference type="PRINTS" id="PR00061">
    <property type="entry name" value="RIBOSOMALL19"/>
</dbReference>
<evidence type="ECO:0000313" key="7">
    <source>
        <dbReference type="EMBL" id="OGD79666.1"/>
    </source>
</evidence>
<evidence type="ECO:0000256" key="1">
    <source>
        <dbReference type="ARBA" id="ARBA00005781"/>
    </source>
</evidence>
<sequence>MIRLHRLEKNDMRETVPEFEVGDTVEVSVRIVEGAKTRIQKFTGIVIAKNHGGVRETFTVRRVTGTGNIGVERIFPLHSPNVDDVVVVRQGKVRRSKLYFLRRKIGKAARIRDKRLS</sequence>
<dbReference type="PROSITE" id="PS01015">
    <property type="entry name" value="RIBOSOMAL_L19"/>
    <property type="match status" value="1"/>
</dbReference>
<comment type="similarity">
    <text evidence="1 5 6">Belongs to the bacterial ribosomal protein bL19 family.</text>
</comment>
<dbReference type="GO" id="GO:0003735">
    <property type="term" value="F:structural constituent of ribosome"/>
    <property type="evidence" value="ECO:0007669"/>
    <property type="project" value="InterPro"/>
</dbReference>
<keyword evidence="2 5" id="KW-0689">Ribosomal protein</keyword>
<dbReference type="GO" id="GO:0022625">
    <property type="term" value="C:cytosolic large ribosomal subunit"/>
    <property type="evidence" value="ECO:0007669"/>
    <property type="project" value="TreeGrafter"/>
</dbReference>
<dbReference type="STRING" id="1817816.A2Y64_06895"/>
<dbReference type="EMBL" id="MFAF01000004">
    <property type="protein sequence ID" value="OGD79666.1"/>
    <property type="molecule type" value="Genomic_DNA"/>
</dbReference>
<dbReference type="InterPro" id="IPR008991">
    <property type="entry name" value="Translation_prot_SH3-like_sf"/>
</dbReference>
<protein>
    <recommendedName>
        <fullName evidence="4 5">Large ribosomal subunit protein bL19</fullName>
    </recommendedName>
</protein>
<gene>
    <name evidence="5" type="primary">rplS</name>
    <name evidence="7" type="ORF">A2Y64_06895</name>
</gene>
<accession>A0A1F5FJ69</accession>
<organism evidence="7 8">
    <name type="scientific">Candidatus Coatesbacteria bacterium RBG_13_66_14</name>
    <dbReference type="NCBI Taxonomy" id="1817816"/>
    <lineage>
        <taxon>Bacteria</taxon>
        <taxon>Candidatus Coatesiibacteriota</taxon>
    </lineage>
</organism>
<dbReference type="GO" id="GO:0006412">
    <property type="term" value="P:translation"/>
    <property type="evidence" value="ECO:0007669"/>
    <property type="project" value="UniProtKB-UniRule"/>
</dbReference>